<dbReference type="SMART" id="SM01008">
    <property type="entry name" value="Ald_Xan_dh_C"/>
    <property type="match status" value="1"/>
</dbReference>
<dbReference type="PATRIC" id="fig|1698270.3.peg.807"/>
<comment type="caution">
    <text evidence="2">The sequence shown here is derived from an EMBL/GenBank/DDBJ whole genome shotgun (WGS) entry which is preliminary data.</text>
</comment>
<gene>
    <name evidence="2" type="ORF">AKJ40_03185</name>
</gene>
<dbReference type="Gene3D" id="3.90.1170.50">
    <property type="entry name" value="Aldehyde oxidase/xanthine dehydrogenase, a/b hammerhead"/>
    <property type="match status" value="1"/>
</dbReference>
<reference evidence="2 3" key="1">
    <citation type="journal article" date="2016" name="Sci. Rep.">
        <title>Metabolic traits of an uncultured archaeal lineage -MSBL1- from brine pools of the Red Sea.</title>
        <authorList>
            <person name="Mwirichia R."/>
            <person name="Alam I."/>
            <person name="Rashid M."/>
            <person name="Vinu M."/>
            <person name="Ba-Alawi W."/>
            <person name="Anthony Kamau A."/>
            <person name="Kamanda Ngugi D."/>
            <person name="Goker M."/>
            <person name="Klenk H.P."/>
            <person name="Bajic V."/>
            <person name="Stingl U."/>
        </authorList>
    </citation>
    <scope>NUCLEOTIDE SEQUENCE [LARGE SCALE GENOMIC DNA]</scope>
    <source>
        <strain evidence="2">SCGC-AAA259M10</strain>
    </source>
</reference>
<dbReference type="AlphaFoldDB" id="A0A133UZ09"/>
<dbReference type="InterPro" id="IPR008274">
    <property type="entry name" value="AldOxase/xan_DH_MoCoBD1"/>
</dbReference>
<dbReference type="GO" id="GO:0005506">
    <property type="term" value="F:iron ion binding"/>
    <property type="evidence" value="ECO:0007669"/>
    <property type="project" value="InterPro"/>
</dbReference>
<dbReference type="InterPro" id="IPR036856">
    <property type="entry name" value="Ald_Oxase/Xan_DH_a/b_sf"/>
</dbReference>
<dbReference type="InterPro" id="IPR000674">
    <property type="entry name" value="Ald_Oxase/Xan_DH_a/b"/>
</dbReference>
<dbReference type="GO" id="GO:0016491">
    <property type="term" value="F:oxidoreductase activity"/>
    <property type="evidence" value="ECO:0007669"/>
    <property type="project" value="InterPro"/>
</dbReference>
<dbReference type="Pfam" id="PF01315">
    <property type="entry name" value="Ald_Xan_dh_C"/>
    <property type="match status" value="1"/>
</dbReference>
<dbReference type="PANTHER" id="PTHR11908:SF157">
    <property type="entry name" value="XANTHINE DEHYDROGENASE SUBUNIT D-RELATED"/>
    <property type="match status" value="1"/>
</dbReference>
<dbReference type="Pfam" id="PF20256">
    <property type="entry name" value="MoCoBD_2"/>
    <property type="match status" value="1"/>
</dbReference>
<name>A0A133UZ09_9EURY</name>
<dbReference type="Gene3D" id="3.30.365.10">
    <property type="entry name" value="Aldehyde oxidase/xanthine dehydrogenase, molybdopterin binding domain"/>
    <property type="match status" value="4"/>
</dbReference>
<evidence type="ECO:0000313" key="3">
    <source>
        <dbReference type="Proteomes" id="UP000070341"/>
    </source>
</evidence>
<dbReference type="SUPFAM" id="SSF54665">
    <property type="entry name" value="CO dehydrogenase molybdoprotein N-domain-like"/>
    <property type="match status" value="1"/>
</dbReference>
<dbReference type="SUPFAM" id="SSF56003">
    <property type="entry name" value="Molybdenum cofactor-binding domain"/>
    <property type="match status" value="1"/>
</dbReference>
<proteinExistence type="predicted"/>
<evidence type="ECO:0000259" key="1">
    <source>
        <dbReference type="SMART" id="SM01008"/>
    </source>
</evidence>
<dbReference type="InterPro" id="IPR046867">
    <property type="entry name" value="AldOxase/xan_DH_MoCoBD2"/>
</dbReference>
<sequence length="758" mass="82826">MGDFSEIGKDRPRVNGEAKARGEATFISDISLHNMLTGKILRSPHPHARIVNIDTSAAEELNGVEKVITYKDTPKKHVDPMGLNQDWFILAKDKVRFQGDEVAAVAAVDEETAEEALKLIDVEYETLPYVIDPEKALEEDAPLLYEDKGDNIAFEYNIDKGDVEKAFKESDEVISERFKTGSPYQAPLETFNCMAKYERNKLTLWAPLQDPSKGAKLTYARALDMDPGKIRVKKPFVGGAFGAKLEYPQQLICSLLAMGTGSPVKMENTREEDIMAGNPRTNMTIDAKVGINEDGKINALQREVYSSNGARTVYAPAIMATACYRAETMYRLENVKSRGYSIYTNTVPRGCFRGFGNTQMLFALESILDMLSEKIGMDPAEVRRRNLHESGETTLHGRKLGSFAAKECVDKAVEEANWEEKRENKKIGVGLANGVHVSGNRNFFPAFDGSTAYVRVSENGMARIITGEADIGQGLNTVYAQIAAEELGIPLKKVDTAHVDTDIAPYGLGTWASRATLHGGNAVKKAAADAKDQLLDVASEILDVDKENLKAEDGEIFESDNPDNSVPFEEVSEQAMFKQGGGYVIGEGHYTPDTSVPEGGGEKKWNPSPAYSFGAHIAVVEVDEDTGEVDVLEYIAAHEVGKALNPMSVEGQIEGGVLQGLGWALMEDIKWEDGKIVNPNFSDYVLPTAVDSPEIKSIIVEEEDPEGPFGAKSIGEVCLDPVHAAVANAIYDATGIRMKTLPMTPEKILLKLKGKSLP</sequence>
<dbReference type="Pfam" id="PF02738">
    <property type="entry name" value="MoCoBD_1"/>
    <property type="match status" value="1"/>
</dbReference>
<dbReference type="EMBL" id="LHXU01000051">
    <property type="protein sequence ID" value="KXA99419.1"/>
    <property type="molecule type" value="Genomic_DNA"/>
</dbReference>
<dbReference type="PANTHER" id="PTHR11908">
    <property type="entry name" value="XANTHINE DEHYDROGENASE"/>
    <property type="match status" value="1"/>
</dbReference>
<dbReference type="InterPro" id="IPR016208">
    <property type="entry name" value="Ald_Oxase/xanthine_DH-like"/>
</dbReference>
<keyword evidence="3" id="KW-1185">Reference proteome</keyword>
<organism evidence="2 3">
    <name type="scientific">candidate division MSBL1 archaeon SCGC-AAA259M10</name>
    <dbReference type="NCBI Taxonomy" id="1698270"/>
    <lineage>
        <taxon>Archaea</taxon>
        <taxon>Methanobacteriati</taxon>
        <taxon>Methanobacteriota</taxon>
        <taxon>candidate division MSBL1</taxon>
    </lineage>
</organism>
<accession>A0A133UZ09</accession>
<dbReference type="InterPro" id="IPR037165">
    <property type="entry name" value="AldOxase/xan_DH_Mopterin-bd_sf"/>
</dbReference>
<dbReference type="Proteomes" id="UP000070341">
    <property type="component" value="Unassembled WGS sequence"/>
</dbReference>
<protein>
    <recommendedName>
        <fullName evidence="1">Aldehyde oxidase/xanthine dehydrogenase a/b hammerhead domain-containing protein</fullName>
    </recommendedName>
</protein>
<feature type="domain" description="Aldehyde oxidase/xanthine dehydrogenase a/b hammerhead" evidence="1">
    <location>
        <begin position="21"/>
        <end position="128"/>
    </location>
</feature>
<evidence type="ECO:0000313" key="2">
    <source>
        <dbReference type="EMBL" id="KXA99419.1"/>
    </source>
</evidence>